<evidence type="ECO:0000313" key="5">
    <source>
        <dbReference type="Proteomes" id="UP001287286"/>
    </source>
</evidence>
<keyword evidence="1" id="KW-0812">Transmembrane</keyword>
<reference evidence="3 4" key="2">
    <citation type="journal article" date="2016" name="Front. Microbiol.">
        <title>Genome and transcriptome sequences reveal the specific parasitism of the nematophagous Purpureocillium lilacinum 36-1.</title>
        <authorList>
            <person name="Xie J."/>
            <person name="Li S."/>
            <person name="Mo C."/>
            <person name="Xiao X."/>
            <person name="Peng D."/>
            <person name="Wang G."/>
            <person name="Xiao Y."/>
        </authorList>
    </citation>
    <scope>NUCLEOTIDE SEQUENCE [LARGE SCALE GENOMIC DNA]</scope>
    <source>
        <strain evidence="3 4">36-1</strain>
    </source>
</reference>
<sequence>MGGAIFDIPLVFIVSVALSSAMRKTFVVTDAVAGVARCIVTLVPALRLPMEIERPATTTTHSKSSMQLQHRRRAFDLRDARSYSHFLVAFVLAAFLAARLAQEFRSPGAVRGAPFSIME</sequence>
<reference evidence="2" key="3">
    <citation type="submission" date="2023-11" db="EMBL/GenBank/DDBJ databases">
        <authorList>
            <person name="Beijen E."/>
            <person name="Ohm R.A."/>
        </authorList>
    </citation>
    <scope>NUCLEOTIDE SEQUENCE</scope>
    <source>
        <strain evidence="2">CBS 150709</strain>
    </source>
</reference>
<evidence type="ECO:0000313" key="4">
    <source>
        <dbReference type="Proteomes" id="UP000245956"/>
    </source>
</evidence>
<dbReference type="AlphaFoldDB" id="A0A2U3EP38"/>
<dbReference type="Proteomes" id="UP000245956">
    <property type="component" value="Unassembled WGS sequence"/>
</dbReference>
<accession>A0A2U3EP38</accession>
<proteinExistence type="predicted"/>
<gene>
    <name evidence="3" type="ORF">PCL_03446</name>
    <name evidence="2" type="ORF">Purlil1_4974</name>
</gene>
<evidence type="ECO:0000313" key="2">
    <source>
        <dbReference type="EMBL" id="KAK4090838.1"/>
    </source>
</evidence>
<evidence type="ECO:0000313" key="3">
    <source>
        <dbReference type="EMBL" id="PWI76252.1"/>
    </source>
</evidence>
<organism evidence="3 4">
    <name type="scientific">Purpureocillium lilacinum</name>
    <name type="common">Paecilomyces lilacinus</name>
    <dbReference type="NCBI Taxonomy" id="33203"/>
    <lineage>
        <taxon>Eukaryota</taxon>
        <taxon>Fungi</taxon>
        <taxon>Dikarya</taxon>
        <taxon>Ascomycota</taxon>
        <taxon>Pezizomycotina</taxon>
        <taxon>Sordariomycetes</taxon>
        <taxon>Hypocreomycetidae</taxon>
        <taxon>Hypocreales</taxon>
        <taxon>Ophiocordycipitaceae</taxon>
        <taxon>Purpureocillium</taxon>
    </lineage>
</organism>
<keyword evidence="5" id="KW-1185">Reference proteome</keyword>
<comment type="caution">
    <text evidence="3">The sequence shown here is derived from an EMBL/GenBank/DDBJ whole genome shotgun (WGS) entry which is preliminary data.</text>
</comment>
<dbReference type="EMBL" id="JAWRVI010000014">
    <property type="protein sequence ID" value="KAK4090838.1"/>
    <property type="molecule type" value="Genomic_DNA"/>
</dbReference>
<name>A0A2U3EP38_PURLI</name>
<feature type="transmembrane region" description="Helical" evidence="1">
    <location>
        <begin position="83"/>
        <end position="101"/>
    </location>
</feature>
<reference evidence="3" key="1">
    <citation type="submission" date="2015-05" db="EMBL/GenBank/DDBJ databases">
        <authorList>
            <person name="Wang D.B."/>
            <person name="Wang M."/>
        </authorList>
    </citation>
    <scope>NUCLEOTIDE SEQUENCE</scope>
    <source>
        <strain evidence="3">36-1</strain>
    </source>
</reference>
<protein>
    <submittedName>
        <fullName evidence="3">Uncharacterized protein</fullName>
    </submittedName>
</protein>
<keyword evidence="1" id="KW-0472">Membrane</keyword>
<reference evidence="2 5" key="4">
    <citation type="journal article" date="2024" name="Microbiol. Resour. Announc.">
        <title>Genome annotations for the ascomycete fungi Trichoderma harzianum, Trichoderma aggressivum, and Purpureocillium lilacinum.</title>
        <authorList>
            <person name="Beijen E.P.W."/>
            <person name="Ohm R.A."/>
        </authorList>
    </citation>
    <scope>NUCLEOTIDE SEQUENCE [LARGE SCALE GENOMIC DNA]</scope>
    <source>
        <strain evidence="2 5">CBS 150709</strain>
    </source>
</reference>
<keyword evidence="1" id="KW-1133">Transmembrane helix</keyword>
<evidence type="ECO:0000256" key="1">
    <source>
        <dbReference type="SAM" id="Phobius"/>
    </source>
</evidence>
<dbReference type="Proteomes" id="UP001287286">
    <property type="component" value="Unassembled WGS sequence"/>
</dbReference>
<dbReference type="EMBL" id="LCWV01000001">
    <property type="protein sequence ID" value="PWI76252.1"/>
    <property type="molecule type" value="Genomic_DNA"/>
</dbReference>